<organism evidence="1 2">
    <name type="scientific">Novipirellula caenicola</name>
    <dbReference type="NCBI Taxonomy" id="1536901"/>
    <lineage>
        <taxon>Bacteria</taxon>
        <taxon>Pseudomonadati</taxon>
        <taxon>Planctomycetota</taxon>
        <taxon>Planctomycetia</taxon>
        <taxon>Pirellulales</taxon>
        <taxon>Pirellulaceae</taxon>
        <taxon>Novipirellula</taxon>
    </lineage>
</organism>
<protein>
    <recommendedName>
        <fullName evidence="3">SGNH hydrolase-type esterase domain-containing protein</fullName>
    </recommendedName>
</protein>
<accession>A0ABP9W2I9</accession>
<dbReference type="Proteomes" id="UP001416858">
    <property type="component" value="Unassembled WGS sequence"/>
</dbReference>
<proteinExistence type="predicted"/>
<comment type="caution">
    <text evidence="1">The sequence shown here is derived from an EMBL/GenBank/DDBJ whole genome shotgun (WGS) entry which is preliminary data.</text>
</comment>
<dbReference type="EMBL" id="BAABRO010000019">
    <property type="protein sequence ID" value="GAA5510128.1"/>
    <property type="molecule type" value="Genomic_DNA"/>
</dbReference>
<evidence type="ECO:0008006" key="3">
    <source>
        <dbReference type="Google" id="ProtNLM"/>
    </source>
</evidence>
<dbReference type="InterPro" id="IPR036514">
    <property type="entry name" value="SGNH_hydro_sf"/>
</dbReference>
<dbReference type="Gene3D" id="3.40.50.1110">
    <property type="entry name" value="SGNH hydrolase"/>
    <property type="match status" value="1"/>
</dbReference>
<reference evidence="1 2" key="1">
    <citation type="submission" date="2024-02" db="EMBL/GenBank/DDBJ databases">
        <title>Rhodopirellula caenicola NBRC 110016.</title>
        <authorList>
            <person name="Ichikawa N."/>
            <person name="Katano-Makiyama Y."/>
            <person name="Hidaka K."/>
        </authorList>
    </citation>
    <scope>NUCLEOTIDE SEQUENCE [LARGE SCALE GENOMIC DNA]</scope>
    <source>
        <strain evidence="1 2">NBRC 110016</strain>
    </source>
</reference>
<dbReference type="RefSeq" id="WP_345687769.1">
    <property type="nucleotide sequence ID" value="NZ_BAABRO010000019.1"/>
</dbReference>
<sequence>MNALNAKRIVAKWLLGALFGTFLIALTSPLFVRSYVPSELDPLRGVFVLESGHFYRWRSEGYATTAIGPHGMPGRVGLDEAKRADEIRVAIWGDSQAEGVGVSDQQKLHRQIERIGEQSQHTIVALPLARSGDDAADWLAQIPRVEEALAIDMHVILVAEMVDLEAATDAITPAPPIDASQLAAQNRIASNVPAFVIQAARRVLRTADDTPRTLRFSVGPLPNPAVPPATLDKPETDWDAVMRAIRAASDRPILLVYAPRIQRQSLTRIVVDNDQPTGNELSEIKQAAQSAGLLLREVTENFVASAEKNHWPHGFHNGVIMQGHLNETGYAIVASEIVSEIERFDFPVH</sequence>
<keyword evidence="2" id="KW-1185">Reference proteome</keyword>
<evidence type="ECO:0000313" key="1">
    <source>
        <dbReference type="EMBL" id="GAA5510128.1"/>
    </source>
</evidence>
<evidence type="ECO:0000313" key="2">
    <source>
        <dbReference type="Proteomes" id="UP001416858"/>
    </source>
</evidence>
<gene>
    <name evidence="1" type="ORF">Rcae01_05634</name>
</gene>
<name>A0ABP9W2I9_9BACT</name>
<dbReference type="SUPFAM" id="SSF52266">
    <property type="entry name" value="SGNH hydrolase"/>
    <property type="match status" value="1"/>
</dbReference>